<comment type="similarity">
    <text evidence="2">Belongs to the ABC-2 integral membrane protein family.</text>
</comment>
<feature type="transmembrane region" description="Helical" evidence="8">
    <location>
        <begin position="379"/>
        <end position="399"/>
    </location>
</feature>
<dbReference type="EMBL" id="WJNG01000024">
    <property type="protein sequence ID" value="MRH45067.1"/>
    <property type="molecule type" value="Genomic_DNA"/>
</dbReference>
<dbReference type="Gene3D" id="3.40.1710.10">
    <property type="entry name" value="abc type-2 transporter like domain"/>
    <property type="match status" value="1"/>
</dbReference>
<evidence type="ECO:0000256" key="3">
    <source>
        <dbReference type="ARBA" id="ARBA00022448"/>
    </source>
</evidence>
<evidence type="ECO:0000256" key="5">
    <source>
        <dbReference type="ARBA" id="ARBA00022692"/>
    </source>
</evidence>
<evidence type="ECO:0000313" key="10">
    <source>
        <dbReference type="EMBL" id="MRH45067.1"/>
    </source>
</evidence>
<dbReference type="PANTHER" id="PTHR30294:SF48">
    <property type="entry name" value="LINEARMYCIN RESISTANCE PERMEASE PROTEIN LNRM"/>
    <property type="match status" value="1"/>
</dbReference>
<keyword evidence="11" id="KW-1185">Reference proteome</keyword>
<evidence type="ECO:0000256" key="2">
    <source>
        <dbReference type="ARBA" id="ARBA00007783"/>
    </source>
</evidence>
<name>A0A6A8DPR7_9BACI</name>
<gene>
    <name evidence="10" type="ORF">GH741_20710</name>
</gene>
<keyword evidence="4" id="KW-1003">Cell membrane</keyword>
<keyword evidence="7 8" id="KW-0472">Membrane</keyword>
<proteinExistence type="inferred from homology"/>
<evidence type="ECO:0000256" key="1">
    <source>
        <dbReference type="ARBA" id="ARBA00004651"/>
    </source>
</evidence>
<dbReference type="RefSeq" id="WP_153738662.1">
    <property type="nucleotide sequence ID" value="NZ_WJNG01000024.1"/>
</dbReference>
<protein>
    <submittedName>
        <fullName evidence="10">ABC transporter permease subunit</fullName>
    </submittedName>
</protein>
<dbReference type="AlphaFoldDB" id="A0A6A8DPR7"/>
<keyword evidence="6 8" id="KW-1133">Transmembrane helix</keyword>
<keyword evidence="5 8" id="KW-0812">Transmembrane</keyword>
<sequence length="404" mass="43810">MKFFIISFKDFKVRISDKKGFISLLVMPIILTAILGSALSGMFSGNAFMPHTTVGVVVYSEDNLTRQFLDEVLQGEELKDTISLKTFDSEKSLKAEVKQQKVDVGLLIPLGWGNGLLTGEIRDLKVFADPGQELQSSIIESISTSFIESVTSVSISSRVFSTHLATTASTSAQQFDVEEASTDVTNQLAIIAGTNRQSVVMEEEGKPAISGMQYYSAAMGAMFVLFNATIGAKSIIQERTTETLARLMNGPIRRYSIILGKFLGTLYLSFLQFIVFITSTHFLFGVDWGNNLLQTVVIGLAYSVAVSGLAMIIAGLITEEKTADTVGGIGVQIFALLGGSMIPIAAFPGVLQQLANFTPNKWVLESLVEIMNGTTWNSLILPITILVLTGFVSLVLGSLRMKLR</sequence>
<dbReference type="PROSITE" id="PS51012">
    <property type="entry name" value="ABC_TM2"/>
    <property type="match status" value="1"/>
</dbReference>
<feature type="domain" description="ABC transmembrane type-2" evidence="9">
    <location>
        <begin position="140"/>
        <end position="404"/>
    </location>
</feature>
<feature type="transmembrane region" description="Helical" evidence="8">
    <location>
        <begin position="296"/>
        <end position="317"/>
    </location>
</feature>
<accession>A0A6A8DPR7</accession>
<evidence type="ECO:0000256" key="4">
    <source>
        <dbReference type="ARBA" id="ARBA00022475"/>
    </source>
</evidence>
<dbReference type="GO" id="GO:0140359">
    <property type="term" value="F:ABC-type transporter activity"/>
    <property type="evidence" value="ECO:0007669"/>
    <property type="project" value="InterPro"/>
</dbReference>
<keyword evidence="3" id="KW-0813">Transport</keyword>
<dbReference type="PANTHER" id="PTHR30294">
    <property type="entry name" value="MEMBRANE COMPONENT OF ABC TRANSPORTER YHHJ-RELATED"/>
    <property type="match status" value="1"/>
</dbReference>
<feature type="transmembrane region" description="Helical" evidence="8">
    <location>
        <begin position="214"/>
        <end position="236"/>
    </location>
</feature>
<dbReference type="OrthoDB" id="3078158at2"/>
<evidence type="ECO:0000313" key="11">
    <source>
        <dbReference type="Proteomes" id="UP000799092"/>
    </source>
</evidence>
<organism evidence="10 11">
    <name type="scientific">Aquibacillus halophilus</name>
    <dbReference type="NCBI Taxonomy" id="930132"/>
    <lineage>
        <taxon>Bacteria</taxon>
        <taxon>Bacillati</taxon>
        <taxon>Bacillota</taxon>
        <taxon>Bacilli</taxon>
        <taxon>Bacillales</taxon>
        <taxon>Bacillaceae</taxon>
        <taxon>Aquibacillus</taxon>
    </lineage>
</organism>
<dbReference type="InterPro" id="IPR013525">
    <property type="entry name" value="ABC2_TM"/>
</dbReference>
<comment type="subcellular location">
    <subcellularLocation>
        <location evidence="1">Cell membrane</location>
        <topology evidence="1">Multi-pass membrane protein</topology>
    </subcellularLocation>
</comment>
<evidence type="ECO:0000256" key="7">
    <source>
        <dbReference type="ARBA" id="ARBA00023136"/>
    </source>
</evidence>
<evidence type="ECO:0000256" key="8">
    <source>
        <dbReference type="SAM" id="Phobius"/>
    </source>
</evidence>
<feature type="transmembrane region" description="Helical" evidence="8">
    <location>
        <begin position="257"/>
        <end position="284"/>
    </location>
</feature>
<dbReference type="InterPro" id="IPR047817">
    <property type="entry name" value="ABC2_TM_bact-type"/>
</dbReference>
<dbReference type="Pfam" id="PF12698">
    <property type="entry name" value="ABC2_membrane_3"/>
    <property type="match status" value="1"/>
</dbReference>
<dbReference type="InterPro" id="IPR051449">
    <property type="entry name" value="ABC-2_transporter_component"/>
</dbReference>
<evidence type="ECO:0000259" key="9">
    <source>
        <dbReference type="PROSITE" id="PS51012"/>
    </source>
</evidence>
<feature type="transmembrane region" description="Helical" evidence="8">
    <location>
        <begin position="329"/>
        <end position="351"/>
    </location>
</feature>
<feature type="transmembrane region" description="Helical" evidence="8">
    <location>
        <begin position="21"/>
        <end position="43"/>
    </location>
</feature>
<comment type="caution">
    <text evidence="10">The sequence shown here is derived from an EMBL/GenBank/DDBJ whole genome shotgun (WGS) entry which is preliminary data.</text>
</comment>
<dbReference type="GO" id="GO:0005886">
    <property type="term" value="C:plasma membrane"/>
    <property type="evidence" value="ECO:0007669"/>
    <property type="project" value="UniProtKB-SubCell"/>
</dbReference>
<reference evidence="10" key="1">
    <citation type="submission" date="2019-11" db="EMBL/GenBank/DDBJ databases">
        <authorList>
            <person name="Li J."/>
        </authorList>
    </citation>
    <scope>NUCLEOTIDE SEQUENCE</scope>
    <source>
        <strain evidence="10">B6B</strain>
    </source>
</reference>
<dbReference type="Proteomes" id="UP000799092">
    <property type="component" value="Unassembled WGS sequence"/>
</dbReference>
<evidence type="ECO:0000256" key="6">
    <source>
        <dbReference type="ARBA" id="ARBA00022989"/>
    </source>
</evidence>